<dbReference type="EMBL" id="CP071446">
    <property type="protein sequence ID" value="QTA38472.1"/>
    <property type="molecule type" value="Genomic_DNA"/>
</dbReference>
<dbReference type="InterPro" id="IPR041049">
    <property type="entry name" value="DUF5615"/>
</dbReference>
<gene>
    <name evidence="2" type="ORF">JYK00_02810</name>
</gene>
<evidence type="ECO:0000313" key="2">
    <source>
        <dbReference type="EMBL" id="QTA38472.1"/>
    </source>
</evidence>
<sequence>MKFITDENIPKSIETFLKNLGYNVESIRNICKGATDDEVMKLTAEHLAILVTSDKDFGELVFRFGEKIPGIILLRVNDILKSQELLKKVLKEQKELTNKFIVITEKGYKIRKMY</sequence>
<organism evidence="2 3">
    <name type="scientific">Thermosipho ferrireducens</name>
    <dbReference type="NCBI Taxonomy" id="2571116"/>
    <lineage>
        <taxon>Bacteria</taxon>
        <taxon>Thermotogati</taxon>
        <taxon>Thermotogota</taxon>
        <taxon>Thermotogae</taxon>
        <taxon>Thermotogales</taxon>
        <taxon>Fervidobacteriaceae</taxon>
        <taxon>Thermosipho</taxon>
    </lineage>
</organism>
<proteinExistence type="predicted"/>
<name>A0ABX7S795_9BACT</name>
<dbReference type="RefSeq" id="WP_207567189.1">
    <property type="nucleotide sequence ID" value="NZ_CP071446.1"/>
</dbReference>
<accession>A0ABX7S795</accession>
<evidence type="ECO:0000259" key="1">
    <source>
        <dbReference type="Pfam" id="PF18480"/>
    </source>
</evidence>
<feature type="domain" description="DUF5615" evidence="1">
    <location>
        <begin position="1"/>
        <end position="105"/>
    </location>
</feature>
<keyword evidence="3" id="KW-1185">Reference proteome</keyword>
<dbReference type="Proteomes" id="UP000671862">
    <property type="component" value="Chromosome"/>
</dbReference>
<reference evidence="2 3" key="1">
    <citation type="submission" date="2021-03" db="EMBL/GenBank/DDBJ databases">
        <title>Thermosipho ferrireducens sp.nov., an anaerobic thermophilic iron-reducing bacterium isolated from a deep-sea hydrothermal sulfide deposits.</title>
        <authorList>
            <person name="Zeng X."/>
            <person name="Chen Y."/>
            <person name="Shao Z."/>
        </authorList>
    </citation>
    <scope>NUCLEOTIDE SEQUENCE [LARGE SCALE GENOMIC DNA]</scope>
    <source>
        <strain evidence="2 3">JL129W03</strain>
    </source>
</reference>
<evidence type="ECO:0000313" key="3">
    <source>
        <dbReference type="Proteomes" id="UP000671862"/>
    </source>
</evidence>
<dbReference type="Pfam" id="PF18480">
    <property type="entry name" value="DUF5615"/>
    <property type="match status" value="1"/>
</dbReference>
<protein>
    <submittedName>
        <fullName evidence="2">DUF5615 family PIN-like protein</fullName>
    </submittedName>
</protein>